<reference evidence="2" key="1">
    <citation type="submission" date="2014-09" db="EMBL/GenBank/DDBJ databases">
        <authorList>
            <person name="Magalhaes I.L.F."/>
            <person name="Oliveira U."/>
            <person name="Santos F.R."/>
            <person name="Vidigal T.H.D.A."/>
            <person name="Brescovit A.D."/>
            <person name="Santos A.J."/>
        </authorList>
    </citation>
    <scope>NUCLEOTIDE SEQUENCE</scope>
    <source>
        <tissue evidence="2">Shoot tissue taken approximately 20 cm above the soil surface</tissue>
    </source>
</reference>
<evidence type="ECO:0000256" key="1">
    <source>
        <dbReference type="SAM" id="SignalP"/>
    </source>
</evidence>
<keyword evidence="1" id="KW-0732">Signal</keyword>
<organism evidence="2">
    <name type="scientific">Arundo donax</name>
    <name type="common">Giant reed</name>
    <name type="synonym">Donax arundinaceus</name>
    <dbReference type="NCBI Taxonomy" id="35708"/>
    <lineage>
        <taxon>Eukaryota</taxon>
        <taxon>Viridiplantae</taxon>
        <taxon>Streptophyta</taxon>
        <taxon>Embryophyta</taxon>
        <taxon>Tracheophyta</taxon>
        <taxon>Spermatophyta</taxon>
        <taxon>Magnoliopsida</taxon>
        <taxon>Liliopsida</taxon>
        <taxon>Poales</taxon>
        <taxon>Poaceae</taxon>
        <taxon>PACMAD clade</taxon>
        <taxon>Arundinoideae</taxon>
        <taxon>Arundineae</taxon>
        <taxon>Arundo</taxon>
    </lineage>
</organism>
<sequence length="57" mass="6370">MNKGNGCACLHAWFVAIKAFQQAVTQVASLVFTSPQSCMCTNFLCFRLFNCQLNSYL</sequence>
<accession>A0A0A9FPE8</accession>
<protein>
    <submittedName>
        <fullName evidence="2">Uncharacterized protein</fullName>
    </submittedName>
</protein>
<reference evidence="2" key="2">
    <citation type="journal article" date="2015" name="Data Brief">
        <title>Shoot transcriptome of the giant reed, Arundo donax.</title>
        <authorList>
            <person name="Barrero R.A."/>
            <person name="Guerrero F.D."/>
            <person name="Moolhuijzen P."/>
            <person name="Goolsby J.A."/>
            <person name="Tidwell J."/>
            <person name="Bellgard S.E."/>
            <person name="Bellgard M.I."/>
        </authorList>
    </citation>
    <scope>NUCLEOTIDE SEQUENCE</scope>
    <source>
        <tissue evidence="2">Shoot tissue taken approximately 20 cm above the soil surface</tissue>
    </source>
</reference>
<feature type="signal peptide" evidence="1">
    <location>
        <begin position="1"/>
        <end position="25"/>
    </location>
</feature>
<feature type="chain" id="PRO_5002044614" evidence="1">
    <location>
        <begin position="26"/>
        <end position="57"/>
    </location>
</feature>
<name>A0A0A9FPE8_ARUDO</name>
<dbReference type="AlphaFoldDB" id="A0A0A9FPE8"/>
<dbReference type="EMBL" id="GBRH01185715">
    <property type="protein sequence ID" value="JAE12181.1"/>
    <property type="molecule type" value="Transcribed_RNA"/>
</dbReference>
<evidence type="ECO:0000313" key="2">
    <source>
        <dbReference type="EMBL" id="JAE12181.1"/>
    </source>
</evidence>
<proteinExistence type="predicted"/>